<evidence type="ECO:0000256" key="1">
    <source>
        <dbReference type="SAM" id="SignalP"/>
    </source>
</evidence>
<dbReference type="OrthoDB" id="9786188at2"/>
<dbReference type="GO" id="GO:0004622">
    <property type="term" value="F:phosphatidylcholine lysophospholipase activity"/>
    <property type="evidence" value="ECO:0007669"/>
    <property type="project" value="TreeGrafter"/>
</dbReference>
<keyword evidence="1" id="KW-0732">Signal</keyword>
<feature type="chain" id="PRO_5013333873" evidence="1">
    <location>
        <begin position="20"/>
        <end position="229"/>
    </location>
</feature>
<feature type="domain" description="SGNH hydrolase-type esterase" evidence="2">
    <location>
        <begin position="49"/>
        <end position="212"/>
    </location>
</feature>
<protein>
    <submittedName>
        <fullName evidence="3">Arylesterase</fullName>
    </submittedName>
</protein>
<proteinExistence type="predicted"/>
<evidence type="ECO:0000259" key="2">
    <source>
        <dbReference type="Pfam" id="PF13472"/>
    </source>
</evidence>
<name>A0A2D0N312_FLAN2</name>
<comment type="caution">
    <text evidence="3">The sequence shown here is derived from an EMBL/GenBank/DDBJ whole genome shotgun (WGS) entry which is preliminary data.</text>
</comment>
<dbReference type="CDD" id="cd01822">
    <property type="entry name" value="Lysophospholipase_L1_like"/>
    <property type="match status" value="1"/>
</dbReference>
<dbReference type="InterPro" id="IPR051532">
    <property type="entry name" value="Ester_Hydrolysis_Enzymes"/>
</dbReference>
<sequence length="229" mass="24761">MKDRFFFLLLVSLIFPACANEGADNADTATAAETEMEAGVEEKPRKVIFFGDSLTAAYGLDPGEGFPAIIQSKLDDAGYNYKVVNAGLSGETSAGGNERVDWVLQQSVDIFVLELGGNDGLRGFDPEVTYNNLQAIIDKVKAKAPEARIILAGMEAPPNMGQEYTQAFRGVYGRLAETNDLSLIPFLLDDVGGIPDLNLPDGIHPNREGQKIVAENVWEVLQPLLEEVG</sequence>
<dbReference type="Proteomes" id="UP000223913">
    <property type="component" value="Unassembled WGS sequence"/>
</dbReference>
<feature type="signal peptide" evidence="1">
    <location>
        <begin position="1"/>
        <end position="19"/>
    </location>
</feature>
<dbReference type="Pfam" id="PF13472">
    <property type="entry name" value="Lipase_GDSL_2"/>
    <property type="match status" value="1"/>
</dbReference>
<evidence type="ECO:0000313" key="3">
    <source>
        <dbReference type="EMBL" id="PHN02788.1"/>
    </source>
</evidence>
<dbReference type="EMBL" id="PDUD01000036">
    <property type="protein sequence ID" value="PHN02788.1"/>
    <property type="molecule type" value="Genomic_DNA"/>
</dbReference>
<dbReference type="InterPro" id="IPR013830">
    <property type="entry name" value="SGNH_hydro"/>
</dbReference>
<reference evidence="3 4" key="1">
    <citation type="submission" date="2017-10" db="EMBL/GenBank/DDBJ databases">
        <title>The draft genome sequence of Lewinella nigricans NBRC 102662.</title>
        <authorList>
            <person name="Wang K."/>
        </authorList>
    </citation>
    <scope>NUCLEOTIDE SEQUENCE [LARGE SCALE GENOMIC DNA]</scope>
    <source>
        <strain evidence="3 4">NBRC 102662</strain>
    </source>
</reference>
<evidence type="ECO:0000313" key="4">
    <source>
        <dbReference type="Proteomes" id="UP000223913"/>
    </source>
</evidence>
<organism evidence="3 4">
    <name type="scientific">Flavilitoribacter nigricans (strain ATCC 23147 / DSM 23189 / NBRC 102662 / NCIMB 1420 / SS-2)</name>
    <name type="common">Lewinella nigricans</name>
    <dbReference type="NCBI Taxonomy" id="1122177"/>
    <lineage>
        <taxon>Bacteria</taxon>
        <taxon>Pseudomonadati</taxon>
        <taxon>Bacteroidota</taxon>
        <taxon>Saprospiria</taxon>
        <taxon>Saprospirales</taxon>
        <taxon>Lewinellaceae</taxon>
        <taxon>Flavilitoribacter</taxon>
    </lineage>
</organism>
<dbReference type="PANTHER" id="PTHR30383:SF24">
    <property type="entry name" value="THIOESTERASE 1_PROTEASE 1_LYSOPHOSPHOLIPASE L1"/>
    <property type="match status" value="1"/>
</dbReference>
<dbReference type="InterPro" id="IPR036514">
    <property type="entry name" value="SGNH_hydro_sf"/>
</dbReference>
<dbReference type="Gene3D" id="3.40.50.1110">
    <property type="entry name" value="SGNH hydrolase"/>
    <property type="match status" value="1"/>
</dbReference>
<gene>
    <name evidence="3" type="ORF">CRP01_29845</name>
</gene>
<dbReference type="SUPFAM" id="SSF52266">
    <property type="entry name" value="SGNH hydrolase"/>
    <property type="match status" value="1"/>
</dbReference>
<keyword evidence="4" id="KW-1185">Reference proteome</keyword>
<dbReference type="RefSeq" id="WP_099153728.1">
    <property type="nucleotide sequence ID" value="NZ_PDUD01000036.1"/>
</dbReference>
<dbReference type="AlphaFoldDB" id="A0A2D0N312"/>
<accession>A0A2D0N312</accession>
<dbReference type="PANTHER" id="PTHR30383">
    <property type="entry name" value="THIOESTERASE 1/PROTEASE 1/LYSOPHOSPHOLIPASE L1"/>
    <property type="match status" value="1"/>
</dbReference>